<evidence type="ECO:0000256" key="3">
    <source>
        <dbReference type="ARBA" id="ARBA00022692"/>
    </source>
</evidence>
<keyword evidence="4 7" id="KW-1133">Transmembrane helix</keyword>
<dbReference type="PIRSF" id="PIRSF005859">
    <property type="entry name" value="PBR"/>
    <property type="match status" value="1"/>
</dbReference>
<name>A0AAV1VZS3_LUPLU</name>
<dbReference type="Pfam" id="PF03073">
    <property type="entry name" value="TspO_MBR"/>
    <property type="match status" value="1"/>
</dbReference>
<dbReference type="PANTHER" id="PTHR10057:SF0">
    <property type="entry name" value="TRANSLOCATOR PROTEIN"/>
    <property type="match status" value="1"/>
</dbReference>
<feature type="transmembrane region" description="Helical" evidence="7">
    <location>
        <begin position="41"/>
        <end position="62"/>
    </location>
</feature>
<dbReference type="CDD" id="cd15904">
    <property type="entry name" value="TSPO_MBR"/>
    <property type="match status" value="1"/>
</dbReference>
<keyword evidence="3 7" id="KW-0812">Transmembrane</keyword>
<dbReference type="InterPro" id="IPR038330">
    <property type="entry name" value="TspO/MBR-related_sf"/>
</dbReference>
<dbReference type="GO" id="GO:0016020">
    <property type="term" value="C:membrane"/>
    <property type="evidence" value="ECO:0007669"/>
    <property type="project" value="UniProtKB-SubCell"/>
</dbReference>
<dbReference type="PANTHER" id="PTHR10057">
    <property type="entry name" value="PERIPHERAL-TYPE BENZODIAZEPINE RECEPTOR"/>
    <property type="match status" value="1"/>
</dbReference>
<feature type="transmembrane region" description="Helical" evidence="7">
    <location>
        <begin position="94"/>
        <end position="115"/>
    </location>
</feature>
<sequence>MASNELKQRLTQNPSTTTMNNKKRNIGVGRRDKRMAMAKRGFKSLAIAVSLPLSLTLLSMYLGSSLHTQQHGHYYDDDDVVVASTKPFWFTPSWVLHLMCPASSFLMGISAWMVWADGGFHTNPVALLLYLAQILFTLLWDPLVFGLGATRVGLMVCLGLFGALSGCMHVFRQLNSVAGDFTKPCLACAAFLSVVNVKLLFV</sequence>
<dbReference type="AlphaFoldDB" id="A0AAV1VZS3"/>
<keyword evidence="5 7" id="KW-0472">Membrane</keyword>
<feature type="transmembrane region" description="Helical" evidence="7">
    <location>
        <begin position="127"/>
        <end position="146"/>
    </location>
</feature>
<protein>
    <recommendedName>
        <fullName evidence="10">Translocator protein homolog</fullName>
    </recommendedName>
</protein>
<evidence type="ECO:0000256" key="1">
    <source>
        <dbReference type="ARBA" id="ARBA00004141"/>
    </source>
</evidence>
<evidence type="ECO:0000256" key="5">
    <source>
        <dbReference type="ARBA" id="ARBA00023136"/>
    </source>
</evidence>
<feature type="transmembrane region" description="Helical" evidence="7">
    <location>
        <begin position="152"/>
        <end position="171"/>
    </location>
</feature>
<accession>A0AAV1VZS3</accession>
<dbReference type="FunFam" id="1.20.1260.100:FF:000001">
    <property type="entry name" value="translocator protein 2"/>
    <property type="match status" value="1"/>
</dbReference>
<dbReference type="Proteomes" id="UP001497480">
    <property type="component" value="Unassembled WGS sequence"/>
</dbReference>
<reference evidence="8 9" key="1">
    <citation type="submission" date="2024-03" db="EMBL/GenBank/DDBJ databases">
        <authorList>
            <person name="Martinez-Hernandez J."/>
        </authorList>
    </citation>
    <scope>NUCLEOTIDE SEQUENCE [LARGE SCALE GENOMIC DNA]</scope>
</reference>
<evidence type="ECO:0000256" key="4">
    <source>
        <dbReference type="ARBA" id="ARBA00022989"/>
    </source>
</evidence>
<evidence type="ECO:0000256" key="2">
    <source>
        <dbReference type="ARBA" id="ARBA00007524"/>
    </source>
</evidence>
<dbReference type="EMBL" id="CAXHTB010000002">
    <property type="protein sequence ID" value="CAL0302429.1"/>
    <property type="molecule type" value="Genomic_DNA"/>
</dbReference>
<comment type="caution">
    <text evidence="8">The sequence shown here is derived from an EMBL/GenBank/DDBJ whole genome shotgun (WGS) entry which is preliminary data.</text>
</comment>
<dbReference type="InterPro" id="IPR004307">
    <property type="entry name" value="TspO_MBR"/>
</dbReference>
<organism evidence="8 9">
    <name type="scientific">Lupinus luteus</name>
    <name type="common">European yellow lupine</name>
    <dbReference type="NCBI Taxonomy" id="3873"/>
    <lineage>
        <taxon>Eukaryota</taxon>
        <taxon>Viridiplantae</taxon>
        <taxon>Streptophyta</taxon>
        <taxon>Embryophyta</taxon>
        <taxon>Tracheophyta</taxon>
        <taxon>Spermatophyta</taxon>
        <taxon>Magnoliopsida</taxon>
        <taxon>eudicotyledons</taxon>
        <taxon>Gunneridae</taxon>
        <taxon>Pentapetalae</taxon>
        <taxon>rosids</taxon>
        <taxon>fabids</taxon>
        <taxon>Fabales</taxon>
        <taxon>Fabaceae</taxon>
        <taxon>Papilionoideae</taxon>
        <taxon>50 kb inversion clade</taxon>
        <taxon>genistoids sensu lato</taxon>
        <taxon>core genistoids</taxon>
        <taxon>Genisteae</taxon>
        <taxon>Lupinus</taxon>
    </lineage>
</organism>
<comment type="subcellular location">
    <subcellularLocation>
        <location evidence="1">Membrane</location>
        <topology evidence="1">Multi-pass membrane protein</topology>
    </subcellularLocation>
</comment>
<evidence type="ECO:0008006" key="10">
    <source>
        <dbReference type="Google" id="ProtNLM"/>
    </source>
</evidence>
<keyword evidence="9" id="KW-1185">Reference proteome</keyword>
<gene>
    <name evidence="8" type="ORF">LLUT_LOCUS3489</name>
</gene>
<proteinExistence type="inferred from homology"/>
<feature type="region of interest" description="Disordered" evidence="6">
    <location>
        <begin position="1"/>
        <end position="28"/>
    </location>
</feature>
<evidence type="ECO:0000256" key="6">
    <source>
        <dbReference type="SAM" id="MobiDB-lite"/>
    </source>
</evidence>
<comment type="similarity">
    <text evidence="2">Belongs to the TspO/BZRP family.</text>
</comment>
<evidence type="ECO:0000313" key="8">
    <source>
        <dbReference type="EMBL" id="CAL0302429.1"/>
    </source>
</evidence>
<feature type="compositionally biased region" description="Polar residues" evidence="6">
    <location>
        <begin position="1"/>
        <end position="20"/>
    </location>
</feature>
<evidence type="ECO:0000256" key="7">
    <source>
        <dbReference type="SAM" id="Phobius"/>
    </source>
</evidence>
<dbReference type="GO" id="GO:0033013">
    <property type="term" value="P:tetrapyrrole metabolic process"/>
    <property type="evidence" value="ECO:0007669"/>
    <property type="project" value="UniProtKB-ARBA"/>
</dbReference>
<evidence type="ECO:0000313" key="9">
    <source>
        <dbReference type="Proteomes" id="UP001497480"/>
    </source>
</evidence>
<dbReference type="Gene3D" id="1.20.1260.100">
    <property type="entry name" value="TspO/MBR protein"/>
    <property type="match status" value="1"/>
</dbReference>